<evidence type="ECO:0000256" key="8">
    <source>
        <dbReference type="ARBA" id="ARBA00022679"/>
    </source>
</evidence>
<name>A0A3P7S971_9FIRM</name>
<comment type="function">
    <text evidence="2">Catalyzes the dismutation of two molecules of 6,7-dimethyl-8-ribityllumazine, resulting in the formation of riboflavin and 5-amino-6-(D-ribitylamino)uracil.</text>
</comment>
<dbReference type="Gene3D" id="2.40.30.20">
    <property type="match status" value="2"/>
</dbReference>
<accession>A0A3P7S971</accession>
<dbReference type="PANTHER" id="PTHR21098:SF12">
    <property type="entry name" value="RIBOFLAVIN SYNTHASE"/>
    <property type="match status" value="1"/>
</dbReference>
<keyword evidence="14" id="KW-1185">Reference proteome</keyword>
<keyword evidence="7" id="KW-0686">Riboflavin biosynthesis</keyword>
<evidence type="ECO:0000256" key="7">
    <source>
        <dbReference type="ARBA" id="ARBA00022619"/>
    </source>
</evidence>
<comment type="pathway">
    <text evidence="3">Cofactor biosynthesis; riboflavin biosynthesis; riboflavin from 2-hydroxy-3-oxobutyl phosphate and 5-amino-6-(D-ribitylamino)uracil: step 2/2.</text>
</comment>
<reference evidence="13 14" key="1">
    <citation type="submission" date="2018-09" db="EMBL/GenBank/DDBJ databases">
        <authorList>
            <person name="Postec A."/>
        </authorList>
    </citation>
    <scope>NUCLEOTIDE SEQUENCE [LARGE SCALE GENOMIC DNA]</scope>
    <source>
        <strain evidence="13">70B-A</strain>
    </source>
</reference>
<evidence type="ECO:0000256" key="5">
    <source>
        <dbReference type="ARBA" id="ARBA00012827"/>
    </source>
</evidence>
<feature type="domain" description="Lumazine-binding" evidence="12">
    <location>
        <begin position="1"/>
        <end position="96"/>
    </location>
</feature>
<dbReference type="FunFam" id="2.40.30.20:FF:000003">
    <property type="entry name" value="Riboflavin synthase, alpha subunit"/>
    <property type="match status" value="1"/>
</dbReference>
<feature type="domain" description="Lumazine-binding" evidence="12">
    <location>
        <begin position="97"/>
        <end position="193"/>
    </location>
</feature>
<proteinExistence type="predicted"/>
<comment type="subunit">
    <text evidence="4">Homotrimer.</text>
</comment>
<evidence type="ECO:0000256" key="1">
    <source>
        <dbReference type="ARBA" id="ARBA00000968"/>
    </source>
</evidence>
<evidence type="ECO:0000256" key="6">
    <source>
        <dbReference type="ARBA" id="ARBA00013950"/>
    </source>
</evidence>
<organism evidence="13 14">
    <name type="scientific">Petrocella atlantisensis</name>
    <dbReference type="NCBI Taxonomy" id="2173034"/>
    <lineage>
        <taxon>Bacteria</taxon>
        <taxon>Bacillati</taxon>
        <taxon>Bacillota</taxon>
        <taxon>Clostridia</taxon>
        <taxon>Lachnospirales</taxon>
        <taxon>Vallitaleaceae</taxon>
        <taxon>Petrocella</taxon>
    </lineage>
</organism>
<keyword evidence="8 13" id="KW-0808">Transferase</keyword>
<dbReference type="PROSITE" id="PS51177">
    <property type="entry name" value="LUMAZINE_BIND"/>
    <property type="match status" value="2"/>
</dbReference>
<dbReference type="FunFam" id="2.40.30.20:FF:000004">
    <property type="entry name" value="Riboflavin synthase, alpha subunit"/>
    <property type="match status" value="1"/>
</dbReference>
<dbReference type="InterPro" id="IPR001783">
    <property type="entry name" value="Lumazine-bd"/>
</dbReference>
<comment type="catalytic activity">
    <reaction evidence="1">
        <text>2 6,7-dimethyl-8-(1-D-ribityl)lumazine + H(+) = 5-amino-6-(D-ribitylamino)uracil + riboflavin</text>
        <dbReference type="Rhea" id="RHEA:20772"/>
        <dbReference type="ChEBI" id="CHEBI:15378"/>
        <dbReference type="ChEBI" id="CHEBI:15934"/>
        <dbReference type="ChEBI" id="CHEBI:57986"/>
        <dbReference type="ChEBI" id="CHEBI:58201"/>
        <dbReference type="EC" id="2.5.1.9"/>
    </reaction>
</comment>
<dbReference type="InterPro" id="IPR023366">
    <property type="entry name" value="ATP_synth_asu-like_sf"/>
</dbReference>
<sequence>MFTGLIEEIGYIQKINKTTKSAKLTIRASKVIEGSKVGDSICTNGVCLTVVHMDAISFTVDVMPETMRSSNLGELTTNSPVNLERALQLKDRLGGHMVSGHIDGVGKIHEMIKEANATWVSIKASPKLLKYIIHKGSIAIDGISLTVAYVDQEMFKVSLIPLTKEETTLLGKKIGDSVNLECDMVGKYIEKLMLYSDVTETKKPMDMNFLRENGFM</sequence>
<dbReference type="Proteomes" id="UP000279029">
    <property type="component" value="Chromosome"/>
</dbReference>
<dbReference type="OrthoDB" id="9788537at2"/>
<dbReference type="AlphaFoldDB" id="A0A3P7S971"/>
<dbReference type="EC" id="2.5.1.9" evidence="5 10"/>
<dbReference type="PANTHER" id="PTHR21098">
    <property type="entry name" value="RIBOFLAVIN SYNTHASE ALPHA CHAIN"/>
    <property type="match status" value="1"/>
</dbReference>
<evidence type="ECO:0000256" key="4">
    <source>
        <dbReference type="ARBA" id="ARBA00011233"/>
    </source>
</evidence>
<dbReference type="KEGG" id="cbar:PATL70BA_2579"/>
<gene>
    <name evidence="13" type="primary">ribE</name>
    <name evidence="13" type="ORF">PATL70BA_2579</name>
</gene>
<dbReference type="InterPro" id="IPR017938">
    <property type="entry name" value="Riboflavin_synthase-like_b-brl"/>
</dbReference>
<evidence type="ECO:0000259" key="12">
    <source>
        <dbReference type="PROSITE" id="PS51177"/>
    </source>
</evidence>
<dbReference type="PIRSF" id="PIRSF000498">
    <property type="entry name" value="Riboflavin_syn_A"/>
    <property type="match status" value="1"/>
</dbReference>
<evidence type="ECO:0000256" key="9">
    <source>
        <dbReference type="ARBA" id="ARBA00022737"/>
    </source>
</evidence>
<feature type="repeat" description="Lumazine-binding" evidence="11">
    <location>
        <begin position="97"/>
        <end position="193"/>
    </location>
</feature>
<dbReference type="Pfam" id="PF00677">
    <property type="entry name" value="Lum_binding"/>
    <property type="match status" value="2"/>
</dbReference>
<dbReference type="NCBIfam" id="NF009566">
    <property type="entry name" value="PRK13020.1"/>
    <property type="match status" value="1"/>
</dbReference>
<evidence type="ECO:0000313" key="14">
    <source>
        <dbReference type="Proteomes" id="UP000279029"/>
    </source>
</evidence>
<evidence type="ECO:0000256" key="2">
    <source>
        <dbReference type="ARBA" id="ARBA00002803"/>
    </source>
</evidence>
<dbReference type="GO" id="GO:0009231">
    <property type="term" value="P:riboflavin biosynthetic process"/>
    <property type="evidence" value="ECO:0007669"/>
    <property type="project" value="UniProtKB-KW"/>
</dbReference>
<dbReference type="InterPro" id="IPR026017">
    <property type="entry name" value="Lumazine-bd_dom"/>
</dbReference>
<evidence type="ECO:0000256" key="10">
    <source>
        <dbReference type="NCBIfam" id="TIGR00187"/>
    </source>
</evidence>
<dbReference type="NCBIfam" id="TIGR00187">
    <property type="entry name" value="ribE"/>
    <property type="match status" value="1"/>
</dbReference>
<dbReference type="NCBIfam" id="NF006767">
    <property type="entry name" value="PRK09289.1"/>
    <property type="match status" value="1"/>
</dbReference>
<evidence type="ECO:0000256" key="3">
    <source>
        <dbReference type="ARBA" id="ARBA00004887"/>
    </source>
</evidence>
<keyword evidence="9" id="KW-0677">Repeat</keyword>
<evidence type="ECO:0000313" key="13">
    <source>
        <dbReference type="EMBL" id="VDN48479.1"/>
    </source>
</evidence>
<dbReference type="CDD" id="cd00402">
    <property type="entry name" value="Riboflavin_synthase_like"/>
    <property type="match status" value="1"/>
</dbReference>
<feature type="repeat" description="Lumazine-binding" evidence="11">
    <location>
        <begin position="1"/>
        <end position="96"/>
    </location>
</feature>
<dbReference type="RefSeq" id="WP_125137605.1">
    <property type="nucleotide sequence ID" value="NZ_LR130778.1"/>
</dbReference>
<dbReference type="EMBL" id="LR130778">
    <property type="protein sequence ID" value="VDN48479.1"/>
    <property type="molecule type" value="Genomic_DNA"/>
</dbReference>
<evidence type="ECO:0000256" key="11">
    <source>
        <dbReference type="PROSITE-ProRule" id="PRU00524"/>
    </source>
</evidence>
<dbReference type="SUPFAM" id="SSF63380">
    <property type="entry name" value="Riboflavin synthase domain-like"/>
    <property type="match status" value="2"/>
</dbReference>
<protein>
    <recommendedName>
        <fullName evidence="6 10">Riboflavin synthase</fullName>
        <ecNumber evidence="5 10">2.5.1.9</ecNumber>
    </recommendedName>
</protein>
<dbReference type="GO" id="GO:0004746">
    <property type="term" value="F:riboflavin synthase activity"/>
    <property type="evidence" value="ECO:0007669"/>
    <property type="project" value="UniProtKB-UniRule"/>
</dbReference>